<evidence type="ECO:0000313" key="2">
    <source>
        <dbReference type="Proteomes" id="UP000829398"/>
    </source>
</evidence>
<evidence type="ECO:0000313" key="1">
    <source>
        <dbReference type="EMBL" id="KAH9779058.1"/>
    </source>
</evidence>
<sequence length="753" mass="84522">MESAAQVRDVDALYELIRHDRYFLDNFDEKPFVDTPLHAAARDGNVEWSTEIIRLKPSFARKLNQDGFSPVHLALQNDQTQLVLQLIDIDPDLVRVQGREGITPLHFVSEKGDIHLLREFLSACPKSLEDVTNKGETALHIALKNDKVEAFDQALTTVRPPWLGPEEAQQYNQRILNLKDRDGNTLLHIATSKSQVQVVRCLVNWKVDKNARNSEGLTPLDISLLDQTKSENHIVAAMLREAGALEATSLPITNSGRHLSRSKDQRLNEAAQAGNVDALYELIWEDAYLLDQIDRVPFMDTPLHIAASMGHVNFALEIMRLKPSFARKQNQYGFSPLHLALQKKQTQMVRRLIDVDRNLVRVQGREGVTPLHYVAEKGNVDLLCILLEACPESITEVTIRKETALHVAAKNDQLEAVECMLGWLRYVDMEDILNWTDDEGNTLLHITISKSQIKLVRLLVKRARDQINARNLDNKTPMDMVEEHLGGKPEFKEVTRMVRKAGGRQGSSLPPRRNVANYLKQALTCRRKVLLFFYRSSQRITDENRSALLVVAILIATATFQAALTPADDLEGNKSTGTPNSIATNGSHSPSTSASTWTSVWASVTRSGTANATATTLSNGTSSSIPRSDKILFAAGQFYGEAISDMISILFAFSNITAFFISMLVINYHLPYGSAATLVYPLVICFCLLVVGRTPVMLLASLSMLIVFRICLFVQLDFSKIRFRRSFWITQVLGSVFKHYRSFLNKIMKEAEK</sequence>
<dbReference type="Proteomes" id="UP000829398">
    <property type="component" value="Chromosome 3"/>
</dbReference>
<dbReference type="EMBL" id="CM039172">
    <property type="protein sequence ID" value="KAH9779058.1"/>
    <property type="molecule type" value="Genomic_DNA"/>
</dbReference>
<organism evidence="1 2">
    <name type="scientific">Citrus sinensis</name>
    <name type="common">Sweet orange</name>
    <name type="synonym">Citrus aurantium var. sinensis</name>
    <dbReference type="NCBI Taxonomy" id="2711"/>
    <lineage>
        <taxon>Eukaryota</taxon>
        <taxon>Viridiplantae</taxon>
        <taxon>Streptophyta</taxon>
        <taxon>Embryophyta</taxon>
        <taxon>Tracheophyta</taxon>
        <taxon>Spermatophyta</taxon>
        <taxon>Magnoliopsida</taxon>
        <taxon>eudicotyledons</taxon>
        <taxon>Gunneridae</taxon>
        <taxon>Pentapetalae</taxon>
        <taxon>rosids</taxon>
        <taxon>malvids</taxon>
        <taxon>Sapindales</taxon>
        <taxon>Rutaceae</taxon>
        <taxon>Aurantioideae</taxon>
        <taxon>Citrus</taxon>
    </lineage>
</organism>
<protein>
    <submittedName>
        <fullName evidence="1">ANK REP REGION domain-containing protein</fullName>
    </submittedName>
</protein>
<accession>A0ACB8LZR3</accession>
<name>A0ACB8LZR3_CITSI</name>
<comment type="caution">
    <text evidence="1">The sequence shown here is derived from an EMBL/GenBank/DDBJ whole genome shotgun (WGS) entry which is preliminary data.</text>
</comment>
<gene>
    <name evidence="1" type="ORF">KPL71_007574</name>
</gene>
<reference evidence="2" key="1">
    <citation type="journal article" date="2023" name="Hortic. Res.">
        <title>A chromosome-level phased genome enabling allele-level studies in sweet orange: a case study on citrus Huanglongbing tolerance.</title>
        <authorList>
            <person name="Wu B."/>
            <person name="Yu Q."/>
            <person name="Deng Z."/>
            <person name="Duan Y."/>
            <person name="Luo F."/>
            <person name="Gmitter F. Jr."/>
        </authorList>
    </citation>
    <scope>NUCLEOTIDE SEQUENCE [LARGE SCALE GENOMIC DNA]</scope>
    <source>
        <strain evidence="2">cv. Valencia</strain>
    </source>
</reference>
<proteinExistence type="predicted"/>
<keyword evidence="2" id="KW-1185">Reference proteome</keyword>